<feature type="region of interest" description="Disordered" evidence="1">
    <location>
        <begin position="192"/>
        <end position="211"/>
    </location>
</feature>
<evidence type="ECO:0000313" key="3">
    <source>
        <dbReference type="EMBL" id="PWV61584.1"/>
    </source>
</evidence>
<comment type="caution">
    <text evidence="3">The sequence shown here is derived from an EMBL/GenBank/DDBJ whole genome shotgun (WGS) entry which is preliminary data.</text>
</comment>
<dbReference type="Pfam" id="PF16074">
    <property type="entry name" value="PilW"/>
    <property type="match status" value="1"/>
</dbReference>
<dbReference type="Pfam" id="PF07963">
    <property type="entry name" value="N_methyl"/>
    <property type="match status" value="1"/>
</dbReference>
<dbReference type="AlphaFoldDB" id="A0A317MUZ2"/>
<dbReference type="Proteomes" id="UP000246569">
    <property type="component" value="Unassembled WGS sequence"/>
</dbReference>
<keyword evidence="2" id="KW-0812">Transmembrane</keyword>
<dbReference type="InterPro" id="IPR012902">
    <property type="entry name" value="N_methyl_site"/>
</dbReference>
<dbReference type="GO" id="GO:0043683">
    <property type="term" value="P:type IV pilus assembly"/>
    <property type="evidence" value="ECO:0007669"/>
    <property type="project" value="InterPro"/>
</dbReference>
<reference evidence="3 4" key="1">
    <citation type="submission" date="2018-05" db="EMBL/GenBank/DDBJ databases">
        <title>Genomic Encyclopedia of Type Strains, Phase IV (KMG-IV): sequencing the most valuable type-strain genomes for metagenomic binning, comparative biology and taxonomic classification.</title>
        <authorList>
            <person name="Goeker M."/>
        </authorList>
    </citation>
    <scope>NUCLEOTIDE SEQUENCE [LARGE SCALE GENOMIC DNA]</scope>
    <source>
        <strain evidence="3 4">DSM 23606</strain>
    </source>
</reference>
<dbReference type="RefSeq" id="WP_110018379.1">
    <property type="nucleotide sequence ID" value="NZ_QGTJ01000005.1"/>
</dbReference>
<gene>
    <name evidence="3" type="ORF">C7443_10512</name>
</gene>
<sequence>MVDFHDDLGTLKSSLRRAAGFTLVEFMISSALGLVIVAGVLALFIANRATYRQQEAWGQLQENARVVFELMSRDGRLAGFMGCASAQPFSALNATSDYTLAFSSGAIADGVNASGVTWSPALPSGYPTIYKGTDTLNFRMALADSLVRITTHDISSATMTIDGGSGLHDGDIALAYTQSCGRAAIFQVVSTSADDPGSTSSGSDTVVHDTSAGSPGNATKCLVYSTAASCPATGNFTDGWIGRLLTVSYYIAAGSTGRPSLYRREGSDTPMELIRNVDDLQVLYGVRESGGDYAARYMTAAAVASGDRWSDVVSLRVALTLESVDDHIVDTAQSYTLDGVASSDHRLRRTFSSTIAIRNRLP</sequence>
<evidence type="ECO:0000256" key="1">
    <source>
        <dbReference type="SAM" id="MobiDB-lite"/>
    </source>
</evidence>
<keyword evidence="4" id="KW-1185">Reference proteome</keyword>
<keyword evidence="2" id="KW-1133">Transmembrane helix</keyword>
<dbReference type="OrthoDB" id="5296662at2"/>
<evidence type="ECO:0000256" key="2">
    <source>
        <dbReference type="SAM" id="Phobius"/>
    </source>
</evidence>
<protein>
    <submittedName>
        <fullName evidence="3">Type IV pilus assembly protein PilW</fullName>
    </submittedName>
</protein>
<keyword evidence="2" id="KW-0472">Membrane</keyword>
<feature type="transmembrane region" description="Helical" evidence="2">
    <location>
        <begin position="20"/>
        <end position="45"/>
    </location>
</feature>
<proteinExistence type="predicted"/>
<name>A0A317MUZ2_9GAMM</name>
<dbReference type="InterPro" id="IPR032092">
    <property type="entry name" value="PilW"/>
</dbReference>
<accession>A0A317MUZ2</accession>
<organism evidence="3 4">
    <name type="scientific">Plasticicumulans acidivorans</name>
    <dbReference type="NCBI Taxonomy" id="886464"/>
    <lineage>
        <taxon>Bacteria</taxon>
        <taxon>Pseudomonadati</taxon>
        <taxon>Pseudomonadota</taxon>
        <taxon>Gammaproteobacteria</taxon>
        <taxon>Candidatus Competibacteraceae</taxon>
        <taxon>Plasticicumulans</taxon>
    </lineage>
</organism>
<evidence type="ECO:0000313" key="4">
    <source>
        <dbReference type="Proteomes" id="UP000246569"/>
    </source>
</evidence>
<dbReference type="EMBL" id="QGTJ01000005">
    <property type="protein sequence ID" value="PWV61584.1"/>
    <property type="molecule type" value="Genomic_DNA"/>
</dbReference>
<dbReference type="PROSITE" id="PS00409">
    <property type="entry name" value="PROKAR_NTER_METHYL"/>
    <property type="match status" value="1"/>
</dbReference>